<feature type="region of interest" description="Disordered" evidence="2">
    <location>
        <begin position="120"/>
        <end position="190"/>
    </location>
</feature>
<feature type="compositionally biased region" description="Low complexity" evidence="2">
    <location>
        <begin position="177"/>
        <end position="190"/>
    </location>
</feature>
<evidence type="ECO:0000256" key="1">
    <source>
        <dbReference type="ARBA" id="ARBA00022723"/>
    </source>
</evidence>
<protein>
    <submittedName>
        <fullName evidence="3">Uncharacterized protein</fullName>
    </submittedName>
</protein>
<feature type="compositionally biased region" description="Acidic residues" evidence="2">
    <location>
        <begin position="460"/>
        <end position="487"/>
    </location>
</feature>
<name>A0A4Q9MUR2_9APHY</name>
<gene>
    <name evidence="3" type="ORF">BD311DRAFT_716723</name>
</gene>
<evidence type="ECO:0000256" key="2">
    <source>
        <dbReference type="SAM" id="MobiDB-lite"/>
    </source>
</evidence>
<sequence length="745" mass="83982">MSPNLRRALPDPAAPQMHKPTREVEPPMTPPQSARAEEAERQDEIARRHQRPDMAVRIAKQSSSASRAAAARMASSEEIVGERHRQSLRKTAHVPSNTAAGKRPQSSFPYIAPLLQVSSRPMKSVPIPPPHLAAQEEREKRSRQEEGDYSLGSRSAPRKSLASMSVQRRVGQSPRKAPVGGPVAGVRAVGGDAFPDARVHVGRRGKLVYGSSESESEKEVVSLSEDEDEVSVPARPALGRKTVFFARRGINAARKTNPLRKLTKAARKLDLDDSPGTALAAGKRARKRDVLELLSDESDDNREDVIELTDSSSSSDIHELLDVFAALTLTTSRLQQYRKLPFLLRNLRMGFESRCRTFRIPIGPEEFPKHPVEVIYRYAIQESESDDSDVVIVEPKYQEFVGILTEWACPMCGLHKPFRNRAMLVYHLEKDHAETKVTWDELKGQEEKGWKLSLFLPDVDELEDDTSEGNEEGSEDEREDVPVEDDVGFPRHTSDSKRVKNSEPLPMPALLFLPESDDEGSTSVTPLPLSTEPESEDIKPTPTTPIKRRISLKPMTGRPSLATAPRRSYRGSLPARYPSPPPPDDPQGPAAQYPYLPQTTADGQEEVYSCRVGGPRIFDLLNTLPTDEKFGIMAWEIVHREEELFEMEDVRDEDKVMLALWNRYIIMNRQDFTKNDYYDGLIKFINKYWETIHQAAGWRALKAFLIMLCLNRYLKFEDILKVLEHYEEKTGMDLWYKDTPSGGGT</sequence>
<feature type="compositionally biased region" description="Low complexity" evidence="2">
    <location>
        <begin position="62"/>
        <end position="76"/>
    </location>
</feature>
<evidence type="ECO:0000313" key="3">
    <source>
        <dbReference type="EMBL" id="TBU31435.1"/>
    </source>
</evidence>
<dbReference type="OrthoDB" id="3249923at2759"/>
<dbReference type="Proteomes" id="UP000292957">
    <property type="component" value="Unassembled WGS sequence"/>
</dbReference>
<accession>A0A4Q9MUR2</accession>
<proteinExistence type="predicted"/>
<feature type="region of interest" description="Disordered" evidence="2">
    <location>
        <begin position="1"/>
        <end position="108"/>
    </location>
</feature>
<dbReference type="InterPro" id="IPR018527">
    <property type="entry name" value="Rubredoxin_Fe_BS"/>
</dbReference>
<dbReference type="PROSITE" id="PS00202">
    <property type="entry name" value="RUBREDOXIN"/>
    <property type="match status" value="1"/>
</dbReference>
<organism evidence="3">
    <name type="scientific">Dichomitus squalens</name>
    <dbReference type="NCBI Taxonomy" id="114155"/>
    <lineage>
        <taxon>Eukaryota</taxon>
        <taxon>Fungi</taxon>
        <taxon>Dikarya</taxon>
        <taxon>Basidiomycota</taxon>
        <taxon>Agaricomycotina</taxon>
        <taxon>Agaricomycetes</taxon>
        <taxon>Polyporales</taxon>
        <taxon>Polyporaceae</taxon>
        <taxon>Dichomitus</taxon>
    </lineage>
</organism>
<feature type="compositionally biased region" description="Basic and acidic residues" evidence="2">
    <location>
        <begin position="35"/>
        <end position="54"/>
    </location>
</feature>
<dbReference type="AlphaFoldDB" id="A0A4Q9MUR2"/>
<keyword evidence="1" id="KW-0479">Metal-binding</keyword>
<dbReference type="EMBL" id="ML143399">
    <property type="protein sequence ID" value="TBU31435.1"/>
    <property type="molecule type" value="Genomic_DNA"/>
</dbReference>
<feature type="compositionally biased region" description="Pro residues" evidence="2">
    <location>
        <begin position="577"/>
        <end position="586"/>
    </location>
</feature>
<feature type="region of interest" description="Disordered" evidence="2">
    <location>
        <begin position="460"/>
        <end position="596"/>
    </location>
</feature>
<feature type="compositionally biased region" description="Polar residues" evidence="2">
    <location>
        <begin position="94"/>
        <end position="108"/>
    </location>
</feature>
<feature type="compositionally biased region" description="Basic and acidic residues" evidence="2">
    <location>
        <begin position="488"/>
        <end position="501"/>
    </location>
</feature>
<dbReference type="GO" id="GO:0046872">
    <property type="term" value="F:metal ion binding"/>
    <property type="evidence" value="ECO:0007669"/>
    <property type="project" value="UniProtKB-KW"/>
</dbReference>
<feature type="compositionally biased region" description="Basic and acidic residues" evidence="2">
    <location>
        <begin position="134"/>
        <end position="146"/>
    </location>
</feature>
<reference evidence="3" key="1">
    <citation type="submission" date="2019-01" db="EMBL/GenBank/DDBJ databases">
        <title>Draft genome sequences of three monokaryotic isolates of the white-rot basidiomycete fungus Dichomitus squalens.</title>
        <authorList>
            <consortium name="DOE Joint Genome Institute"/>
            <person name="Lopez S.C."/>
            <person name="Andreopoulos B."/>
            <person name="Pangilinan J."/>
            <person name="Lipzen A."/>
            <person name="Riley R."/>
            <person name="Ahrendt S."/>
            <person name="Ng V."/>
            <person name="Barry K."/>
            <person name="Daum C."/>
            <person name="Grigoriev I.V."/>
            <person name="Hilden K.S."/>
            <person name="Makela M.R."/>
            <person name="de Vries R.P."/>
        </authorList>
    </citation>
    <scope>NUCLEOTIDE SEQUENCE [LARGE SCALE GENOMIC DNA]</scope>
    <source>
        <strain evidence="3">OM18370.1</strain>
    </source>
</reference>